<dbReference type="EMBL" id="NCXO01000012">
    <property type="protein sequence ID" value="OSC34250.1"/>
    <property type="molecule type" value="Genomic_DNA"/>
</dbReference>
<proteinExistence type="inferred from homology"/>
<dbReference type="SUPFAM" id="SSF50475">
    <property type="entry name" value="FMN-binding split barrel"/>
    <property type="match status" value="1"/>
</dbReference>
<keyword evidence="3" id="KW-0503">Monooxygenase</keyword>
<dbReference type="GO" id="GO:0004497">
    <property type="term" value="F:monooxygenase activity"/>
    <property type="evidence" value="ECO:0007669"/>
    <property type="project" value="UniProtKB-KW"/>
</dbReference>
<dbReference type="Gene3D" id="2.30.110.10">
    <property type="entry name" value="Electron Transport, Fmn-binding Protein, Chain A"/>
    <property type="match status" value="1"/>
</dbReference>
<dbReference type="InterPro" id="IPR002563">
    <property type="entry name" value="Flavin_Rdtase-like_dom"/>
</dbReference>
<dbReference type="AlphaFoldDB" id="A0A7I7SK87"/>
<dbReference type="Proteomes" id="UP000193577">
    <property type="component" value="Unassembled WGS sequence"/>
</dbReference>
<dbReference type="GO" id="GO:0042602">
    <property type="term" value="F:riboflavin reductase (NADPH) activity"/>
    <property type="evidence" value="ECO:0007669"/>
    <property type="project" value="TreeGrafter"/>
</dbReference>
<dbReference type="SMART" id="SM00903">
    <property type="entry name" value="Flavin_Reduct"/>
    <property type="match status" value="1"/>
</dbReference>
<dbReference type="Pfam" id="PF01613">
    <property type="entry name" value="Flavin_Reduct"/>
    <property type="match status" value="1"/>
</dbReference>
<dbReference type="PANTHER" id="PTHR30466">
    <property type="entry name" value="FLAVIN REDUCTASE"/>
    <property type="match status" value="1"/>
</dbReference>
<comment type="caution">
    <text evidence="3">The sequence shown here is derived from an EMBL/GenBank/DDBJ whole genome shotgun (WGS) entry which is preliminary data.</text>
</comment>
<evidence type="ECO:0000313" key="4">
    <source>
        <dbReference type="Proteomes" id="UP000193577"/>
    </source>
</evidence>
<reference evidence="3 4" key="1">
    <citation type="submission" date="2017-04" db="EMBL/GenBank/DDBJ databases">
        <title>The new phylogeny of genus Mycobacterium.</title>
        <authorList>
            <person name="Tortoli E."/>
            <person name="Trovato A."/>
            <person name="Cirillo D.M."/>
        </authorList>
    </citation>
    <scope>NUCLEOTIDE SEQUENCE [LARGE SCALE GENOMIC DNA]</scope>
    <source>
        <strain evidence="3 4">KCTC 19819</strain>
    </source>
</reference>
<name>A0A7I7SK87_9MYCO</name>
<accession>A0A7I7SK87</accession>
<gene>
    <name evidence="3" type="ORF">B8W67_07890</name>
</gene>
<dbReference type="InterPro" id="IPR050268">
    <property type="entry name" value="NADH-dep_flavin_reductase"/>
</dbReference>
<dbReference type="PANTHER" id="PTHR30466:SF11">
    <property type="entry name" value="FLAVIN-DEPENDENT MONOOXYGENASE, REDUCTASE SUBUNIT HSAB"/>
    <property type="match status" value="1"/>
</dbReference>
<protein>
    <submittedName>
        <fullName evidence="3">Monooxygenase</fullName>
    </submittedName>
</protein>
<dbReference type="RefSeq" id="WP_069392933.1">
    <property type="nucleotide sequence ID" value="NZ_AP022594.1"/>
</dbReference>
<keyword evidence="2" id="KW-0560">Oxidoreductase</keyword>
<evidence type="ECO:0000256" key="1">
    <source>
        <dbReference type="ARBA" id="ARBA00008898"/>
    </source>
</evidence>
<evidence type="ECO:0000256" key="2">
    <source>
        <dbReference type="ARBA" id="ARBA00023002"/>
    </source>
</evidence>
<dbReference type="GO" id="GO:0010181">
    <property type="term" value="F:FMN binding"/>
    <property type="evidence" value="ECO:0007669"/>
    <property type="project" value="InterPro"/>
</dbReference>
<dbReference type="OrthoDB" id="9792858at2"/>
<evidence type="ECO:0000313" key="3">
    <source>
        <dbReference type="EMBL" id="OSC34250.1"/>
    </source>
</evidence>
<organism evidence="3 4">
    <name type="scientific">Mycolicibacillus koreensis</name>
    <dbReference type="NCBI Taxonomy" id="1069220"/>
    <lineage>
        <taxon>Bacteria</taxon>
        <taxon>Bacillati</taxon>
        <taxon>Actinomycetota</taxon>
        <taxon>Actinomycetes</taxon>
        <taxon>Mycobacteriales</taxon>
        <taxon>Mycobacteriaceae</taxon>
        <taxon>Mycolicibacillus</taxon>
    </lineage>
</organism>
<sequence length="173" mass="18412">MREDNTEAVALLAPESPAMRWVLGHFCTGIAVITGSDAGRPVGFTCQSLTSVSLDPPYVSFCPSRGSTSWPTMRDFGALCINILTDRQRDVCARFATSGGDKFAQTAWRPGRNGAPKLDNALAAIEADIELEYPAGDHTIVLARVSGLSVDENGAPLLFFRGGYGALHNDAHG</sequence>
<comment type="similarity">
    <text evidence="1">Belongs to the non-flavoprotein flavin reductase family.</text>
</comment>
<keyword evidence="4" id="KW-1185">Reference proteome</keyword>
<dbReference type="InterPro" id="IPR012349">
    <property type="entry name" value="Split_barrel_FMN-bd"/>
</dbReference>